<dbReference type="PANTHER" id="PTHR43646">
    <property type="entry name" value="GLYCOSYLTRANSFERASE"/>
    <property type="match status" value="1"/>
</dbReference>
<evidence type="ECO:0000256" key="8">
    <source>
        <dbReference type="ARBA" id="ARBA00023136"/>
    </source>
</evidence>
<dbReference type="CDD" id="cd00761">
    <property type="entry name" value="Glyco_tranf_GTA_type"/>
    <property type="match status" value="1"/>
</dbReference>
<sequence>MQPLDVSLITYTYNDGHFVDGLLDEVSSWTHRPSEIVIFDDGSSTAYSPPPTTIPTRVFRYDTNRGITVTKHEAISAGSSRFLLAMDCDTRISPNWLETNLAHVQQPDIGMVSGPVIYLSGNDLVSRFQRYFGDNHNLEKTGPVDFIPGNAFLMRREIWEQCEGMAGHHRNVCEDHFLCQKIKQRGLKLWIDAKARARQIRRINRIAMLKRYWKWCHAPIKKEAEHQQDIPRYLQHALITPHADRLKFSIEREELLFIYIEMLYASFIVLDVLDHLILNNRQASVQKAAWWFELSSIVRQYPLMYAVLRSDLAQLGQTPVPGWESSQQNPWSHAFEALRAIEPSGVYDWLNRSGIPSMLAEEESLNYDFSFYENEIFCPSARRS</sequence>
<dbReference type="PANTHER" id="PTHR43646:SF6">
    <property type="entry name" value="PRE-MYCOFACTOCIN GLYCOSYLTRANSFERASE"/>
    <property type="match status" value="1"/>
</dbReference>
<evidence type="ECO:0000313" key="10">
    <source>
        <dbReference type="Proteomes" id="UP000198635"/>
    </source>
</evidence>
<evidence type="ECO:0000256" key="7">
    <source>
        <dbReference type="ARBA" id="ARBA00022989"/>
    </source>
</evidence>
<evidence type="ECO:0000256" key="5">
    <source>
        <dbReference type="ARBA" id="ARBA00022679"/>
    </source>
</evidence>
<dbReference type="RefSeq" id="WP_092379258.1">
    <property type="nucleotide sequence ID" value="NZ_FORX01000027.1"/>
</dbReference>
<comment type="pathway">
    <text evidence="2">Lipid metabolism; sphingolipid metabolism.</text>
</comment>
<dbReference type="Pfam" id="PF13506">
    <property type="entry name" value="Glyco_transf_21"/>
    <property type="match status" value="1"/>
</dbReference>
<evidence type="ECO:0000256" key="2">
    <source>
        <dbReference type="ARBA" id="ARBA00004760"/>
    </source>
</evidence>
<gene>
    <name evidence="9" type="ORF">SAMN04488082_12714</name>
</gene>
<keyword evidence="7" id="KW-1133">Transmembrane helix</keyword>
<accession>A0A1I3ZUP5</accession>
<dbReference type="EMBL" id="FORX01000027">
    <property type="protein sequence ID" value="SFK47657.1"/>
    <property type="molecule type" value="Genomic_DNA"/>
</dbReference>
<keyword evidence="8" id="KW-0472">Membrane</keyword>
<comment type="pathway">
    <text evidence="3">Sphingolipid metabolism.</text>
</comment>
<dbReference type="AlphaFoldDB" id="A0A1I3ZUP5"/>
<name>A0A1I3ZUP5_9BACT</name>
<dbReference type="GO" id="GO:0016020">
    <property type="term" value="C:membrane"/>
    <property type="evidence" value="ECO:0007669"/>
    <property type="project" value="UniProtKB-SubCell"/>
</dbReference>
<evidence type="ECO:0000256" key="3">
    <source>
        <dbReference type="ARBA" id="ARBA00004991"/>
    </source>
</evidence>
<dbReference type="SUPFAM" id="SSF53448">
    <property type="entry name" value="Nucleotide-diphospho-sugar transferases"/>
    <property type="match status" value="1"/>
</dbReference>
<dbReference type="InterPro" id="IPR029044">
    <property type="entry name" value="Nucleotide-diphossugar_trans"/>
</dbReference>
<dbReference type="STRING" id="52560.SAMN04488082_12714"/>
<dbReference type="InterPro" id="IPR025993">
    <property type="entry name" value="Ceramide_glucosylTrfase"/>
</dbReference>
<keyword evidence="6" id="KW-0812">Transmembrane</keyword>
<dbReference type="OrthoDB" id="5458181at2"/>
<dbReference type="GO" id="GO:0016757">
    <property type="term" value="F:glycosyltransferase activity"/>
    <property type="evidence" value="ECO:0007669"/>
    <property type="project" value="UniProtKB-KW"/>
</dbReference>
<dbReference type="Gene3D" id="3.90.550.10">
    <property type="entry name" value="Spore Coat Polysaccharide Biosynthesis Protein SpsA, Chain A"/>
    <property type="match status" value="1"/>
</dbReference>
<evidence type="ECO:0000256" key="1">
    <source>
        <dbReference type="ARBA" id="ARBA00004141"/>
    </source>
</evidence>
<keyword evidence="10" id="KW-1185">Reference proteome</keyword>
<evidence type="ECO:0000256" key="6">
    <source>
        <dbReference type="ARBA" id="ARBA00022692"/>
    </source>
</evidence>
<keyword evidence="4" id="KW-0328">Glycosyltransferase</keyword>
<evidence type="ECO:0000256" key="4">
    <source>
        <dbReference type="ARBA" id="ARBA00022676"/>
    </source>
</evidence>
<organism evidence="9 10">
    <name type="scientific">Desulfomicrobium apsheronum</name>
    <dbReference type="NCBI Taxonomy" id="52560"/>
    <lineage>
        <taxon>Bacteria</taxon>
        <taxon>Pseudomonadati</taxon>
        <taxon>Thermodesulfobacteriota</taxon>
        <taxon>Desulfovibrionia</taxon>
        <taxon>Desulfovibrionales</taxon>
        <taxon>Desulfomicrobiaceae</taxon>
        <taxon>Desulfomicrobium</taxon>
    </lineage>
</organism>
<reference evidence="10" key="1">
    <citation type="submission" date="2016-10" db="EMBL/GenBank/DDBJ databases">
        <authorList>
            <person name="Varghese N."/>
            <person name="Submissions S."/>
        </authorList>
    </citation>
    <scope>NUCLEOTIDE SEQUENCE [LARGE SCALE GENOMIC DNA]</scope>
    <source>
        <strain evidence="10">DSM 5918</strain>
    </source>
</reference>
<keyword evidence="5 9" id="KW-0808">Transferase</keyword>
<evidence type="ECO:0000313" key="9">
    <source>
        <dbReference type="EMBL" id="SFK47657.1"/>
    </source>
</evidence>
<comment type="subcellular location">
    <subcellularLocation>
        <location evidence="1">Membrane</location>
        <topology evidence="1">Multi-pass membrane protein</topology>
    </subcellularLocation>
</comment>
<protein>
    <submittedName>
        <fullName evidence="9">Glycosyltransferase, GT2 family</fullName>
    </submittedName>
</protein>
<proteinExistence type="predicted"/>
<dbReference type="Proteomes" id="UP000198635">
    <property type="component" value="Unassembled WGS sequence"/>
</dbReference>